<dbReference type="GO" id="GO:0019569">
    <property type="term" value="P:L-arabinose catabolic process to D-xylulose 5-phosphate"/>
    <property type="evidence" value="ECO:0007669"/>
    <property type="project" value="TreeGrafter"/>
</dbReference>
<keyword evidence="3" id="KW-0464">Manganese</keyword>
<evidence type="ECO:0000256" key="5">
    <source>
        <dbReference type="ARBA" id="ARBA00023277"/>
    </source>
</evidence>
<dbReference type="GO" id="GO:0005829">
    <property type="term" value="C:cytosol"/>
    <property type="evidence" value="ECO:0007669"/>
    <property type="project" value="TreeGrafter"/>
</dbReference>
<dbReference type="CDD" id="cd00578">
    <property type="entry name" value="L-fuc_L-ara-isomerases"/>
    <property type="match status" value="1"/>
</dbReference>
<reference evidence="7 8" key="1">
    <citation type="submission" date="2018-02" db="EMBL/GenBank/DDBJ databases">
        <title>Genomic Encyclopedia of Archaeal and Bacterial Type Strains, Phase II (KMG-II): from individual species to whole genera.</title>
        <authorList>
            <person name="Goeker M."/>
        </authorList>
    </citation>
    <scope>NUCLEOTIDE SEQUENCE [LARGE SCALE GENOMIC DNA]</scope>
    <source>
        <strain evidence="7 8">DSM 21165</strain>
    </source>
</reference>
<name>A0A362X174_9FLAO</name>
<dbReference type="PANTHER" id="PTHR38464">
    <property type="entry name" value="L-ARABINOSE ISOMERASE"/>
    <property type="match status" value="1"/>
</dbReference>
<evidence type="ECO:0000313" key="8">
    <source>
        <dbReference type="Proteomes" id="UP000251545"/>
    </source>
</evidence>
<dbReference type="InterPro" id="IPR024664">
    <property type="entry name" value="Ara_Isoase_C"/>
</dbReference>
<gene>
    <name evidence="7" type="ORF">CLV33_10445</name>
</gene>
<sequence>MKNQIKNNLKIGLFGIGLDTYWGQFDGLLDRLISYQNEIAKNIENNGVNVINTGMVDSPAKANNVASIFNKENVDCIFLFISTYALSHNVLPIAQKTHVPLIVLNLQPVKAIDYDKINAMEDRGKMTGEWLAHCQSCVAPELASVFNRAKIKFTLISGYLKEDYVWQEVREYIKAIQVVKTMRHNRVGVLGHYYNGMLDVYSDLTQQAATFGNHFEIMEFGTLKAIRDKVSDNEVNEKIEEFNKVFNVSPECSKEELHRAAKTSVALDKLVEKHKLGSMAYYYEGNGDTSYENVVTSLIPGFTLLTGSNVPVAGECEIKNVQAMKIMDILGCGGSFSEYYAMDFEDEVILLGHDGPAHFKIAEGKVGLVPLPVYHGKPGKGLSIQMKVANGPVTLLSVCQNGQGEVFFLVAEGKSVSGPTLQIGNTNSRYKFKMPIRDFINQWSLAGPSHHCAIGIGHQGSQLKKIADFFNIKCIKVC</sequence>
<proteinExistence type="predicted"/>
<evidence type="ECO:0000256" key="1">
    <source>
        <dbReference type="ARBA" id="ARBA00022723"/>
    </source>
</evidence>
<protein>
    <submittedName>
        <fullName evidence="7">L-arabinose isomerase</fullName>
    </submittedName>
</protein>
<dbReference type="GO" id="GO:0008733">
    <property type="term" value="F:L-arabinose isomerase activity"/>
    <property type="evidence" value="ECO:0007669"/>
    <property type="project" value="InterPro"/>
</dbReference>
<evidence type="ECO:0000256" key="3">
    <source>
        <dbReference type="ARBA" id="ARBA00023211"/>
    </source>
</evidence>
<comment type="caution">
    <text evidence="7">The sequence shown here is derived from an EMBL/GenBank/DDBJ whole genome shotgun (WGS) entry which is preliminary data.</text>
</comment>
<keyword evidence="4 7" id="KW-0413">Isomerase</keyword>
<keyword evidence="5" id="KW-0119">Carbohydrate metabolism</keyword>
<dbReference type="SUPFAM" id="SSF50443">
    <property type="entry name" value="FucI/AraA C-terminal domain-like"/>
    <property type="match status" value="1"/>
</dbReference>
<keyword evidence="2" id="KW-0054">Arabinose catabolism</keyword>
<evidence type="ECO:0000313" key="7">
    <source>
        <dbReference type="EMBL" id="PQV48840.1"/>
    </source>
</evidence>
<dbReference type="PANTHER" id="PTHR38464:SF1">
    <property type="entry name" value="L-ARABINOSE ISOMERASE"/>
    <property type="match status" value="1"/>
</dbReference>
<evidence type="ECO:0000256" key="2">
    <source>
        <dbReference type="ARBA" id="ARBA00022935"/>
    </source>
</evidence>
<dbReference type="EMBL" id="PVEO01000004">
    <property type="protein sequence ID" value="PQV48840.1"/>
    <property type="molecule type" value="Genomic_DNA"/>
</dbReference>
<dbReference type="InterPro" id="IPR009015">
    <property type="entry name" value="Fucose_isomerase_N/cen_sf"/>
</dbReference>
<feature type="domain" description="L-arabinose isomerase C-terminal" evidence="6">
    <location>
        <begin position="334"/>
        <end position="472"/>
    </location>
</feature>
<dbReference type="RefSeq" id="WP_105473470.1">
    <property type="nucleotide sequence ID" value="NZ_PVEO01000004.1"/>
</dbReference>
<evidence type="ECO:0000259" key="6">
    <source>
        <dbReference type="Pfam" id="PF11762"/>
    </source>
</evidence>
<dbReference type="InterPro" id="IPR038583">
    <property type="entry name" value="AraA_N_sf"/>
</dbReference>
<organism evidence="7 8">
    <name type="scientific">Jejuia pallidilutea</name>
    <dbReference type="NCBI Taxonomy" id="504487"/>
    <lineage>
        <taxon>Bacteria</taxon>
        <taxon>Pseudomonadati</taxon>
        <taxon>Bacteroidota</taxon>
        <taxon>Flavobacteriia</taxon>
        <taxon>Flavobacteriales</taxon>
        <taxon>Flavobacteriaceae</taxon>
        <taxon>Jejuia</taxon>
    </lineage>
</organism>
<keyword evidence="1" id="KW-0479">Metal-binding</keyword>
<dbReference type="Proteomes" id="UP000251545">
    <property type="component" value="Unassembled WGS sequence"/>
</dbReference>
<dbReference type="GO" id="GO:0046872">
    <property type="term" value="F:metal ion binding"/>
    <property type="evidence" value="ECO:0007669"/>
    <property type="project" value="UniProtKB-KW"/>
</dbReference>
<dbReference type="InterPro" id="IPR004216">
    <property type="entry name" value="Fuc/Ara_isomerase_C"/>
</dbReference>
<dbReference type="InterPro" id="IPR003762">
    <property type="entry name" value="Lara_isomerase"/>
</dbReference>
<dbReference type="AlphaFoldDB" id="A0A362X174"/>
<accession>A0A362X174</accession>
<dbReference type="Gene3D" id="3.40.50.10940">
    <property type="match status" value="1"/>
</dbReference>
<dbReference type="SUPFAM" id="SSF53743">
    <property type="entry name" value="FucI/AraA N-terminal and middle domains"/>
    <property type="match status" value="1"/>
</dbReference>
<evidence type="ECO:0000256" key="4">
    <source>
        <dbReference type="ARBA" id="ARBA00023235"/>
    </source>
</evidence>
<dbReference type="Pfam" id="PF11762">
    <property type="entry name" value="Arabinose_Iso_C"/>
    <property type="match status" value="1"/>
</dbReference>